<dbReference type="PROSITE" id="PS00010">
    <property type="entry name" value="ASX_HYDROXYL"/>
    <property type="match status" value="3"/>
</dbReference>
<dbReference type="InterPro" id="IPR000742">
    <property type="entry name" value="EGF"/>
</dbReference>
<proteinExistence type="predicted"/>
<evidence type="ECO:0000256" key="2">
    <source>
        <dbReference type="ARBA" id="ARBA00022729"/>
    </source>
</evidence>
<dbReference type="PANTHER" id="PTHR24050">
    <property type="entry name" value="PA14 DOMAIN-CONTAINING PROTEIN"/>
    <property type="match status" value="1"/>
</dbReference>
<evidence type="ECO:0000256" key="1">
    <source>
        <dbReference type="ARBA" id="ARBA00022536"/>
    </source>
</evidence>
<dbReference type="InterPro" id="IPR052235">
    <property type="entry name" value="Nephronectin_domain"/>
</dbReference>
<accession>A0A8E0VQ70</accession>
<keyword evidence="3" id="KW-0677">Repeat</keyword>
<keyword evidence="4 6" id="KW-1015">Disulfide bond</keyword>
<feature type="chain" id="PRO_5034096160" description="EGF-like domain-containing protein" evidence="7">
    <location>
        <begin position="22"/>
        <end position="734"/>
    </location>
</feature>
<evidence type="ECO:0000256" key="3">
    <source>
        <dbReference type="ARBA" id="ARBA00022737"/>
    </source>
</evidence>
<dbReference type="Proteomes" id="UP000728185">
    <property type="component" value="Unassembled WGS sequence"/>
</dbReference>
<feature type="disulfide bond" evidence="6">
    <location>
        <begin position="345"/>
        <end position="355"/>
    </location>
</feature>
<dbReference type="PANTHER" id="PTHR24050:SF28">
    <property type="entry name" value="UROMODULIN-LIKE"/>
    <property type="match status" value="1"/>
</dbReference>
<feature type="domain" description="EGF-like" evidence="8">
    <location>
        <begin position="470"/>
        <end position="506"/>
    </location>
</feature>
<dbReference type="GO" id="GO:0005509">
    <property type="term" value="F:calcium ion binding"/>
    <property type="evidence" value="ECO:0007669"/>
    <property type="project" value="InterPro"/>
</dbReference>
<comment type="caution">
    <text evidence="9">The sequence shown here is derived from an EMBL/GenBank/DDBJ whole genome shotgun (WGS) entry which is preliminary data.</text>
</comment>
<feature type="domain" description="EGF-like" evidence="8">
    <location>
        <begin position="546"/>
        <end position="587"/>
    </location>
</feature>
<keyword evidence="10" id="KW-1185">Reference proteome</keyword>
<dbReference type="Pfam" id="PF07645">
    <property type="entry name" value="EGF_CA"/>
    <property type="match status" value="3"/>
</dbReference>
<name>A0A8E0VQ70_9TREM</name>
<dbReference type="InterPro" id="IPR049883">
    <property type="entry name" value="NOTCH1_EGF-like"/>
</dbReference>
<dbReference type="InterPro" id="IPR000152">
    <property type="entry name" value="EGF-type_Asp/Asn_hydroxyl_site"/>
</dbReference>
<comment type="caution">
    <text evidence="6">Lacks conserved residue(s) required for the propagation of feature annotation.</text>
</comment>
<evidence type="ECO:0000259" key="8">
    <source>
        <dbReference type="PROSITE" id="PS50026"/>
    </source>
</evidence>
<gene>
    <name evidence="9" type="ORF">FBUS_04398</name>
</gene>
<keyword evidence="5" id="KW-0325">Glycoprotein</keyword>
<feature type="domain" description="EGF-like" evidence="8">
    <location>
        <begin position="435"/>
        <end position="468"/>
    </location>
</feature>
<dbReference type="PROSITE" id="PS00022">
    <property type="entry name" value="EGF_1"/>
    <property type="match status" value="5"/>
</dbReference>
<dbReference type="Pfam" id="PF14670">
    <property type="entry name" value="FXa_inhibition"/>
    <property type="match status" value="1"/>
</dbReference>
<feature type="domain" description="EGF-like" evidence="8">
    <location>
        <begin position="511"/>
        <end position="544"/>
    </location>
</feature>
<feature type="disulfide bond" evidence="6">
    <location>
        <begin position="364"/>
        <end position="373"/>
    </location>
</feature>
<dbReference type="PROSITE" id="PS01186">
    <property type="entry name" value="EGF_2"/>
    <property type="match status" value="6"/>
</dbReference>
<dbReference type="InterPro" id="IPR013032">
    <property type="entry name" value="EGF-like_CS"/>
</dbReference>
<feature type="domain" description="EGF-like" evidence="8">
    <location>
        <begin position="637"/>
        <end position="675"/>
    </location>
</feature>
<keyword evidence="1 6" id="KW-0245">EGF-like domain</keyword>
<feature type="disulfide bond" evidence="6">
    <location>
        <begin position="625"/>
        <end position="634"/>
    </location>
</feature>
<dbReference type="InterPro" id="IPR009030">
    <property type="entry name" value="Growth_fac_rcpt_cys_sf"/>
</dbReference>
<keyword evidence="2 7" id="KW-0732">Signal</keyword>
<dbReference type="InterPro" id="IPR001881">
    <property type="entry name" value="EGF-like_Ca-bd_dom"/>
</dbReference>
<evidence type="ECO:0000256" key="5">
    <source>
        <dbReference type="ARBA" id="ARBA00023180"/>
    </source>
</evidence>
<feature type="domain" description="EGF-like" evidence="8">
    <location>
        <begin position="598"/>
        <end position="635"/>
    </location>
</feature>
<dbReference type="PROSITE" id="PS50026">
    <property type="entry name" value="EGF_3"/>
    <property type="match status" value="8"/>
</dbReference>
<feature type="domain" description="EGF-like" evidence="8">
    <location>
        <begin position="341"/>
        <end position="374"/>
    </location>
</feature>
<dbReference type="InterPro" id="IPR018097">
    <property type="entry name" value="EGF_Ca-bd_CS"/>
</dbReference>
<feature type="disulfide bond" evidence="6">
    <location>
        <begin position="458"/>
        <end position="467"/>
    </location>
</feature>
<evidence type="ECO:0000256" key="6">
    <source>
        <dbReference type="PROSITE-ProRule" id="PRU00076"/>
    </source>
</evidence>
<feature type="disulfide bond" evidence="6">
    <location>
        <begin position="682"/>
        <end position="692"/>
    </location>
</feature>
<evidence type="ECO:0000256" key="4">
    <source>
        <dbReference type="ARBA" id="ARBA00023157"/>
    </source>
</evidence>
<evidence type="ECO:0000256" key="7">
    <source>
        <dbReference type="SAM" id="SignalP"/>
    </source>
</evidence>
<dbReference type="OrthoDB" id="283575at2759"/>
<reference evidence="9" key="1">
    <citation type="submission" date="2019-05" db="EMBL/GenBank/DDBJ databases">
        <title>Annotation for the trematode Fasciolopsis buski.</title>
        <authorList>
            <person name="Choi Y.-J."/>
        </authorList>
    </citation>
    <scope>NUCLEOTIDE SEQUENCE</scope>
    <source>
        <strain evidence="9">HT</strain>
        <tissue evidence="9">Whole worm</tissue>
    </source>
</reference>
<dbReference type="FunFam" id="2.10.25.10:FF:000038">
    <property type="entry name" value="Fibrillin 2"/>
    <property type="match status" value="2"/>
</dbReference>
<organism evidence="9 10">
    <name type="scientific">Fasciolopsis buskii</name>
    <dbReference type="NCBI Taxonomy" id="27845"/>
    <lineage>
        <taxon>Eukaryota</taxon>
        <taxon>Metazoa</taxon>
        <taxon>Spiralia</taxon>
        <taxon>Lophotrochozoa</taxon>
        <taxon>Platyhelminthes</taxon>
        <taxon>Trematoda</taxon>
        <taxon>Digenea</taxon>
        <taxon>Plagiorchiida</taxon>
        <taxon>Echinostomata</taxon>
        <taxon>Echinostomatoidea</taxon>
        <taxon>Fasciolidae</taxon>
        <taxon>Fasciolopsis</taxon>
    </lineage>
</organism>
<dbReference type="SMART" id="SM00179">
    <property type="entry name" value="EGF_CA"/>
    <property type="match status" value="5"/>
</dbReference>
<feature type="signal peptide" evidence="7">
    <location>
        <begin position="1"/>
        <end position="21"/>
    </location>
</feature>
<feature type="domain" description="EGF-like" evidence="8">
    <location>
        <begin position="678"/>
        <end position="710"/>
    </location>
</feature>
<evidence type="ECO:0000313" key="10">
    <source>
        <dbReference type="Proteomes" id="UP000728185"/>
    </source>
</evidence>
<sequence length="734" mass="82352">MLGPKNCGWNLLHLTLTLVCTFQFQWNFVEPKFRRWNERVNPYETNNRSDAHLKFKRQLRTNLWFRDGNQFHSTYDYRHYGPRAEWNRRNSVTVYESPSKSPASSVQMDEENLNLENDPNVAHSSLFWAPQGYPRNGRDGRWDYSRETHHLDSQRSIRMTARTEPARTPNYIPENVYPQQMVWNEHGQFWGYAPINPHLANDQGYGSEQPMMVPYDSDRVHAESDLCIPPFCIPIDCGDGDGDGKKCRSNRVTLSCSDANCDPRCPPSVGCLQNDLFMCSPGTYGPQCRVLNSSRCWQEYSINCAFGCTAPNDTEAPLRCVCNPWSTDSTHNQTCVPIQLEVFSCPRGCSARGRCDPRTRQCQCHSGYSGPACEQELTICPSGLTGPGCKQDIDECLSGESGCEQLCLNEFGSFRCACNDGYEPDPQNPKRCVRISETCQSRCVSGQGDCNQNNRCVCRPGYEGEWCDRDVDECSQGLHKCDHVCINTVGSYECRCHAGYVQSQENHHWCTLVACEPQCVVNQGTCGPDRLCQCKPGFTGVDCGQDIDECALGTHQCEQQCVNTHGSYYCTCRSGYKPYSKDPNRCGLDVCDPTCSEQQSHCKGRMCLNGGVCRQFGDNESQCVCPPGYEGTLCEQDTDECTLNPCDHLCFNTPGSYLCACQPGYRLQPDNRTCVQDPVEPCGGGCLNGGICVTGNRCQCPHGFEGERCEKERNPCLYTNECEHLCTPNRVSPL</sequence>
<dbReference type="EMBL" id="LUCM01000403">
    <property type="protein sequence ID" value="KAA0200586.1"/>
    <property type="molecule type" value="Genomic_DNA"/>
</dbReference>
<dbReference type="AlphaFoldDB" id="A0A8E0VQ70"/>
<dbReference type="Gene3D" id="2.10.25.10">
    <property type="entry name" value="Laminin"/>
    <property type="match status" value="7"/>
</dbReference>
<feature type="disulfide bond" evidence="6">
    <location>
        <begin position="700"/>
        <end position="709"/>
    </location>
</feature>
<dbReference type="SUPFAM" id="SSF57196">
    <property type="entry name" value="EGF/Laminin"/>
    <property type="match status" value="4"/>
</dbReference>
<dbReference type="SUPFAM" id="SSF57184">
    <property type="entry name" value="Growth factor receptor domain"/>
    <property type="match status" value="1"/>
</dbReference>
<dbReference type="PROSITE" id="PS01187">
    <property type="entry name" value="EGF_CA"/>
    <property type="match status" value="3"/>
</dbReference>
<dbReference type="SMART" id="SM00181">
    <property type="entry name" value="EGF"/>
    <property type="match status" value="9"/>
</dbReference>
<dbReference type="Pfam" id="PF12661">
    <property type="entry name" value="hEGF"/>
    <property type="match status" value="2"/>
</dbReference>
<feature type="disulfide bond" evidence="6">
    <location>
        <begin position="534"/>
        <end position="543"/>
    </location>
</feature>
<evidence type="ECO:0000313" key="9">
    <source>
        <dbReference type="EMBL" id="KAA0200586.1"/>
    </source>
</evidence>
<protein>
    <recommendedName>
        <fullName evidence="8">EGF-like domain-containing protein</fullName>
    </recommendedName>
</protein>